<dbReference type="Gene3D" id="3.40.50.1820">
    <property type="entry name" value="alpha/beta hydrolase"/>
    <property type="match status" value="1"/>
</dbReference>
<keyword evidence="2" id="KW-1133">Transmembrane helix</keyword>
<evidence type="ECO:0000256" key="1">
    <source>
        <dbReference type="SAM" id="MobiDB-lite"/>
    </source>
</evidence>
<dbReference type="Proteomes" id="UP000612282">
    <property type="component" value="Unassembled WGS sequence"/>
</dbReference>
<comment type="caution">
    <text evidence="3">The sequence shown here is derived from an EMBL/GenBank/DDBJ whole genome shotgun (WGS) entry which is preliminary data.</text>
</comment>
<proteinExistence type="predicted"/>
<evidence type="ECO:0000313" key="4">
    <source>
        <dbReference type="Proteomes" id="UP000612282"/>
    </source>
</evidence>
<feature type="transmembrane region" description="Helical" evidence="2">
    <location>
        <begin position="68"/>
        <end position="86"/>
    </location>
</feature>
<evidence type="ECO:0000313" key="3">
    <source>
        <dbReference type="EMBL" id="GID54969.1"/>
    </source>
</evidence>
<protein>
    <recommendedName>
        <fullName evidence="5">Integral membrane protein</fullName>
    </recommendedName>
</protein>
<accession>A0ABQ3X8X9</accession>
<feature type="transmembrane region" description="Helical" evidence="2">
    <location>
        <begin position="358"/>
        <end position="385"/>
    </location>
</feature>
<feature type="transmembrane region" description="Helical" evidence="2">
    <location>
        <begin position="247"/>
        <end position="267"/>
    </location>
</feature>
<feature type="transmembrane region" description="Helical" evidence="2">
    <location>
        <begin position="222"/>
        <end position="241"/>
    </location>
</feature>
<keyword evidence="4" id="KW-1185">Reference proteome</keyword>
<feature type="transmembrane region" description="Helical" evidence="2">
    <location>
        <begin position="274"/>
        <end position="296"/>
    </location>
</feature>
<feature type="transmembrane region" description="Helical" evidence="2">
    <location>
        <begin position="496"/>
        <end position="515"/>
    </location>
</feature>
<feature type="transmembrane region" description="Helical" evidence="2">
    <location>
        <begin position="158"/>
        <end position="175"/>
    </location>
</feature>
<dbReference type="SUPFAM" id="SSF53474">
    <property type="entry name" value="alpha/beta-Hydrolases"/>
    <property type="match status" value="1"/>
</dbReference>
<reference evidence="3 4" key="1">
    <citation type="submission" date="2021-01" db="EMBL/GenBank/DDBJ databases">
        <title>Whole genome shotgun sequence of Actinoplanes couchii NBRC 106145.</title>
        <authorList>
            <person name="Komaki H."/>
            <person name="Tamura T."/>
        </authorList>
    </citation>
    <scope>NUCLEOTIDE SEQUENCE [LARGE SCALE GENOMIC DNA]</scope>
    <source>
        <strain evidence="3 4">NBRC 106145</strain>
    </source>
</reference>
<keyword evidence="2" id="KW-0812">Transmembrane</keyword>
<evidence type="ECO:0000256" key="2">
    <source>
        <dbReference type="SAM" id="Phobius"/>
    </source>
</evidence>
<name>A0ABQ3X8X9_9ACTN</name>
<keyword evidence="2" id="KW-0472">Membrane</keyword>
<gene>
    <name evidence="3" type="ORF">Aco03nite_033730</name>
</gene>
<dbReference type="InterPro" id="IPR029058">
    <property type="entry name" value="AB_hydrolase_fold"/>
</dbReference>
<evidence type="ECO:0008006" key="5">
    <source>
        <dbReference type="Google" id="ProtNLM"/>
    </source>
</evidence>
<feature type="compositionally biased region" description="Pro residues" evidence="1">
    <location>
        <begin position="721"/>
        <end position="732"/>
    </location>
</feature>
<feature type="region of interest" description="Disordered" evidence="1">
    <location>
        <begin position="713"/>
        <end position="744"/>
    </location>
</feature>
<feature type="transmembrane region" description="Helical" evidence="2">
    <location>
        <begin position="106"/>
        <end position="129"/>
    </location>
</feature>
<feature type="transmembrane region" description="Helical" evidence="2">
    <location>
        <begin position="405"/>
        <end position="423"/>
    </location>
</feature>
<sequence>MPSSARVTELRVHGVGGTTPDALLGTTAHQQIWGDRIAGFYAADTDQRGRRVEAYCWGGMTSRSSTRVLWVLLFPFMLANLAGWTCSARTRADRWAFAAHRACGRLAAFGITLNLLLLATLAAIDIWAFQFGRNPDQSSRWRRIANAPLGALDPGPRTVAGAALVAVLLLTLWLLSRQALHRYEEVAPADPDPERFRGSAAARPDSVADPRFFNGAETVHRLGLLHLAGGLAWLACVLSWLAAGPIWLPLEITAAVLLCGTLLLLATETAGSRLILPLVVAAALLVCVAAGFAWQSHPVADADGNIRYMRGIAIETFWLIVVLVMARLPVLATIALLRRAGIRRGAPAATVRRDGPRWSAAPLIVAVLGMVSVNAAGLGTLVGIASSLDLPERAVFDTLRWQIPWLVLAPAALTVVFLLVELIRYAAAGGRRNTAPILAEYAGRTDATPAPEPPWDAWRCNALPVDGICDGELRRRMRWARSVARSRRLAGFAPDIRYLLAGLVLVGTVVIAGIQNSIAGGTPWSPAFAVTLAGLIPVAGVALLRWGWGQPDARRWLGVLWDVGTFWPRSFHPFAPPCYAERAVPDLQRRIRWLNDNGDRVVVVAHSQGSVLAALALAQQPAGQPALATFGSPLRKLYGWAFPAYIHDGVLARLQEWRNFSYPTDYIGGPVGRDDVDVPLPDPESSWYTAGEPMPPLRRHTGYWSDEAMWTQIDRLAQPTSPQPTCPQPTSPQPAELTPTREPH</sequence>
<dbReference type="EMBL" id="BOMG01000044">
    <property type="protein sequence ID" value="GID54969.1"/>
    <property type="molecule type" value="Genomic_DNA"/>
</dbReference>
<feature type="transmembrane region" description="Helical" evidence="2">
    <location>
        <begin position="527"/>
        <end position="548"/>
    </location>
</feature>
<dbReference type="RefSeq" id="WP_203796296.1">
    <property type="nucleotide sequence ID" value="NZ_BAAAQE010000029.1"/>
</dbReference>
<organism evidence="3 4">
    <name type="scientific">Actinoplanes couchii</name>
    <dbReference type="NCBI Taxonomy" id="403638"/>
    <lineage>
        <taxon>Bacteria</taxon>
        <taxon>Bacillati</taxon>
        <taxon>Actinomycetota</taxon>
        <taxon>Actinomycetes</taxon>
        <taxon>Micromonosporales</taxon>
        <taxon>Micromonosporaceae</taxon>
        <taxon>Actinoplanes</taxon>
    </lineage>
</organism>
<feature type="transmembrane region" description="Helical" evidence="2">
    <location>
        <begin position="316"/>
        <end position="337"/>
    </location>
</feature>